<name>A0ABN7PNK7_TIMPD</name>
<evidence type="ECO:0000313" key="1">
    <source>
        <dbReference type="EMBL" id="CAG2068722.1"/>
    </source>
</evidence>
<accession>A0ABN7PNK7</accession>
<dbReference type="EMBL" id="CAJPIN010100322">
    <property type="protein sequence ID" value="CAG2068722.1"/>
    <property type="molecule type" value="Genomic_DNA"/>
</dbReference>
<proteinExistence type="predicted"/>
<feature type="non-terminal residue" evidence="1">
    <location>
        <position position="1"/>
    </location>
</feature>
<organism evidence="1 2">
    <name type="scientific">Timema podura</name>
    <name type="common">Walking stick</name>
    <dbReference type="NCBI Taxonomy" id="61482"/>
    <lineage>
        <taxon>Eukaryota</taxon>
        <taxon>Metazoa</taxon>
        <taxon>Ecdysozoa</taxon>
        <taxon>Arthropoda</taxon>
        <taxon>Hexapoda</taxon>
        <taxon>Insecta</taxon>
        <taxon>Pterygota</taxon>
        <taxon>Neoptera</taxon>
        <taxon>Polyneoptera</taxon>
        <taxon>Phasmatodea</taxon>
        <taxon>Timematodea</taxon>
        <taxon>Timematoidea</taxon>
        <taxon>Timematidae</taxon>
        <taxon>Timema</taxon>
    </lineage>
</organism>
<feature type="non-terminal residue" evidence="1">
    <location>
        <position position="83"/>
    </location>
</feature>
<dbReference type="Proteomes" id="UP001153148">
    <property type="component" value="Unassembled WGS sequence"/>
</dbReference>
<comment type="caution">
    <text evidence="1">The sequence shown here is derived from an EMBL/GenBank/DDBJ whole genome shotgun (WGS) entry which is preliminary data.</text>
</comment>
<evidence type="ECO:0000313" key="2">
    <source>
        <dbReference type="Proteomes" id="UP001153148"/>
    </source>
</evidence>
<gene>
    <name evidence="1" type="ORF">TPAB3V08_LOCUS15665</name>
</gene>
<protein>
    <submittedName>
        <fullName evidence="1">Uncharacterized protein</fullName>
    </submittedName>
</protein>
<keyword evidence="2" id="KW-1185">Reference proteome</keyword>
<sequence length="83" mass="9527">VRLTLLSATSWWTWIWIRKPVGSRTILDTLPTGRSLSLCPSWTRRGLTTFSGHSSYLLYRRTTASMPHITSFNQNTLNLVNMT</sequence>
<reference evidence="1" key="1">
    <citation type="submission" date="2021-03" db="EMBL/GenBank/DDBJ databases">
        <authorList>
            <person name="Tran Van P."/>
        </authorList>
    </citation>
    <scope>NUCLEOTIDE SEQUENCE</scope>
</reference>